<reference evidence="2" key="1">
    <citation type="submission" date="2017-09" db="EMBL/GenBank/DDBJ databases">
        <title>Depth-based differentiation of microbial function through sediment-hosted aquifers and enrichment of novel symbionts in the deep terrestrial subsurface.</title>
        <authorList>
            <person name="Probst A.J."/>
            <person name="Ladd B."/>
            <person name="Jarett J.K."/>
            <person name="Geller-Mcgrath D.E."/>
            <person name="Sieber C.M.K."/>
            <person name="Emerson J.B."/>
            <person name="Anantharaman K."/>
            <person name="Thomas B.C."/>
            <person name="Malmstrom R."/>
            <person name="Stieglmeier M."/>
            <person name="Klingl A."/>
            <person name="Woyke T."/>
            <person name="Ryan C.M."/>
            <person name="Banfield J.F."/>
        </authorList>
    </citation>
    <scope>NUCLEOTIDE SEQUENCE [LARGE SCALE GENOMIC DNA]</scope>
</reference>
<sequence>MSETGGPDWRLIKAKIDYFKTMAGFAISDAKHNLEYRSIVPSEVHERASGLAEAFAGEAMGFLNDNLTAKLKPVNPTHDQLRVFQFLMDSIDDQSLLLKETSGMVWRKTRPVIIKHYQAQTDYEGASALESAVKFLSKKSAFLTVRWGVNEPFPHGFAVFGDMGIKSPRSIDFMTFPEQPMTDQDAQRILQIPEKENGFTQSVKVFNKGQRIIVDRDGIYKGEQYLMTDQYFLIGAFDGQETGRTYWLYGANGENDRMTVKSRVEARDLAYQKSQNK</sequence>
<gene>
    <name evidence="1" type="ORF">COU01_01760</name>
</gene>
<proteinExistence type="predicted"/>
<dbReference type="EMBL" id="PFAT01000024">
    <property type="protein sequence ID" value="PIR92445.1"/>
    <property type="molecule type" value="Genomic_DNA"/>
</dbReference>
<protein>
    <submittedName>
        <fullName evidence="1">Uncharacterized protein</fullName>
    </submittedName>
</protein>
<accession>A0A2H0V057</accession>
<evidence type="ECO:0000313" key="2">
    <source>
        <dbReference type="Proteomes" id="UP000228510"/>
    </source>
</evidence>
<comment type="caution">
    <text evidence="1">The sequence shown here is derived from an EMBL/GenBank/DDBJ whole genome shotgun (WGS) entry which is preliminary data.</text>
</comment>
<dbReference type="AlphaFoldDB" id="A0A2H0V057"/>
<dbReference type="Proteomes" id="UP000228510">
    <property type="component" value="Unassembled WGS sequence"/>
</dbReference>
<organism evidence="1 2">
    <name type="scientific">Candidatus Falkowbacteria bacterium CG10_big_fil_rev_8_21_14_0_10_44_15</name>
    <dbReference type="NCBI Taxonomy" id="1974569"/>
    <lineage>
        <taxon>Bacteria</taxon>
        <taxon>Candidatus Falkowiibacteriota</taxon>
    </lineage>
</organism>
<name>A0A2H0V057_9BACT</name>
<evidence type="ECO:0000313" key="1">
    <source>
        <dbReference type="EMBL" id="PIR92445.1"/>
    </source>
</evidence>